<reference evidence="2 3" key="1">
    <citation type="journal article" date="2016" name="Nat. Commun.">
        <title>Thousands of microbial genomes shed light on interconnected biogeochemical processes in an aquifer system.</title>
        <authorList>
            <person name="Anantharaman K."/>
            <person name="Brown C.T."/>
            <person name="Hug L.A."/>
            <person name="Sharon I."/>
            <person name="Castelle C.J."/>
            <person name="Probst A.J."/>
            <person name="Thomas B.C."/>
            <person name="Singh A."/>
            <person name="Wilkins M.J."/>
            <person name="Karaoz U."/>
            <person name="Brodie E.L."/>
            <person name="Williams K.H."/>
            <person name="Hubbard S.S."/>
            <person name="Banfield J.F."/>
        </authorList>
    </citation>
    <scope>NUCLEOTIDE SEQUENCE [LARGE SCALE GENOMIC DNA]</scope>
</reference>
<proteinExistence type="predicted"/>
<comment type="caution">
    <text evidence="2">The sequence shown here is derived from an EMBL/GenBank/DDBJ whole genome shotgun (WGS) entry which is preliminary data.</text>
</comment>
<keyword evidence="1" id="KW-1133">Transmembrane helix</keyword>
<gene>
    <name evidence="2" type="ORF">A2W05_09580</name>
</gene>
<accession>A0A1F7S0D5</accession>
<dbReference type="AlphaFoldDB" id="A0A1F7S0D5"/>
<dbReference type="Proteomes" id="UP000178797">
    <property type="component" value="Unassembled WGS sequence"/>
</dbReference>
<dbReference type="EMBL" id="MGDE01000050">
    <property type="protein sequence ID" value="OGL47239.1"/>
    <property type="molecule type" value="Genomic_DNA"/>
</dbReference>
<protein>
    <recommendedName>
        <fullName evidence="4">DUF3566 domain-containing protein</fullName>
    </recommendedName>
</protein>
<feature type="transmembrane region" description="Helical" evidence="1">
    <location>
        <begin position="12"/>
        <end position="42"/>
    </location>
</feature>
<evidence type="ECO:0008006" key="4">
    <source>
        <dbReference type="Google" id="ProtNLM"/>
    </source>
</evidence>
<feature type="transmembrane region" description="Helical" evidence="1">
    <location>
        <begin position="54"/>
        <end position="77"/>
    </location>
</feature>
<evidence type="ECO:0000313" key="3">
    <source>
        <dbReference type="Proteomes" id="UP000178797"/>
    </source>
</evidence>
<keyword evidence="1" id="KW-0812">Transmembrane</keyword>
<organism evidence="2 3">
    <name type="scientific">Candidatus Schekmanbacteria bacterium RBG_16_38_10</name>
    <dbReference type="NCBI Taxonomy" id="1817879"/>
    <lineage>
        <taxon>Bacteria</taxon>
        <taxon>Candidatus Schekmaniibacteriota</taxon>
    </lineage>
</organism>
<keyword evidence="1" id="KW-0472">Membrane</keyword>
<sequence length="108" mass="10837">MNTKETAKKGLYVGAGAGLVLFALIGLLPGSFIGGIIGLSIAGSIVGTPVGPQLLPRIIVGVSMILGIMLAGLIFVVSSSLLGWGVGYVIDAVRAGKAEVTDLAAHHK</sequence>
<evidence type="ECO:0000313" key="2">
    <source>
        <dbReference type="EMBL" id="OGL47239.1"/>
    </source>
</evidence>
<evidence type="ECO:0000256" key="1">
    <source>
        <dbReference type="SAM" id="Phobius"/>
    </source>
</evidence>
<name>A0A1F7S0D5_9BACT</name>